<reference evidence="1" key="1">
    <citation type="submission" date="2014-09" db="EMBL/GenBank/DDBJ databases">
        <authorList>
            <person name="Magalhaes I.L.F."/>
            <person name="Oliveira U."/>
            <person name="Santos F.R."/>
            <person name="Vidigal T.H.D.A."/>
            <person name="Brescovit A.D."/>
            <person name="Santos A.J."/>
        </authorList>
    </citation>
    <scope>NUCLEOTIDE SEQUENCE</scope>
    <source>
        <tissue evidence="1">Shoot tissue taken approximately 20 cm above the soil surface</tissue>
    </source>
</reference>
<organism evidence="1">
    <name type="scientific">Arundo donax</name>
    <name type="common">Giant reed</name>
    <name type="synonym">Donax arundinaceus</name>
    <dbReference type="NCBI Taxonomy" id="35708"/>
    <lineage>
        <taxon>Eukaryota</taxon>
        <taxon>Viridiplantae</taxon>
        <taxon>Streptophyta</taxon>
        <taxon>Embryophyta</taxon>
        <taxon>Tracheophyta</taxon>
        <taxon>Spermatophyta</taxon>
        <taxon>Magnoliopsida</taxon>
        <taxon>Liliopsida</taxon>
        <taxon>Poales</taxon>
        <taxon>Poaceae</taxon>
        <taxon>PACMAD clade</taxon>
        <taxon>Arundinoideae</taxon>
        <taxon>Arundineae</taxon>
        <taxon>Arundo</taxon>
    </lineage>
</organism>
<name>A0A0A9FCE9_ARUDO</name>
<protein>
    <submittedName>
        <fullName evidence="1">Uncharacterized protein</fullName>
    </submittedName>
</protein>
<sequence length="41" mass="4689">MTNKLHQPVTSLWLMGASKICDLMHHNNNNKAFNPKQVKVV</sequence>
<dbReference type="AlphaFoldDB" id="A0A0A9FCE9"/>
<dbReference type="EMBL" id="GBRH01190080">
    <property type="protein sequence ID" value="JAE07816.1"/>
    <property type="molecule type" value="Transcribed_RNA"/>
</dbReference>
<accession>A0A0A9FCE9</accession>
<evidence type="ECO:0000313" key="1">
    <source>
        <dbReference type="EMBL" id="JAE07816.1"/>
    </source>
</evidence>
<proteinExistence type="predicted"/>
<reference evidence="1" key="2">
    <citation type="journal article" date="2015" name="Data Brief">
        <title>Shoot transcriptome of the giant reed, Arundo donax.</title>
        <authorList>
            <person name="Barrero R.A."/>
            <person name="Guerrero F.D."/>
            <person name="Moolhuijzen P."/>
            <person name="Goolsby J.A."/>
            <person name="Tidwell J."/>
            <person name="Bellgard S.E."/>
            <person name="Bellgard M.I."/>
        </authorList>
    </citation>
    <scope>NUCLEOTIDE SEQUENCE</scope>
    <source>
        <tissue evidence="1">Shoot tissue taken approximately 20 cm above the soil surface</tissue>
    </source>
</reference>